<evidence type="ECO:0000313" key="4">
    <source>
        <dbReference type="Proteomes" id="UP001221898"/>
    </source>
</evidence>
<dbReference type="AlphaFoldDB" id="A0AAD7S012"/>
<dbReference type="EMBL" id="JAINUG010000136">
    <property type="protein sequence ID" value="KAJ8393475.1"/>
    <property type="molecule type" value="Genomic_DNA"/>
</dbReference>
<comment type="caution">
    <text evidence="3">The sequence shown here is derived from an EMBL/GenBank/DDBJ whole genome shotgun (WGS) entry which is preliminary data.</text>
</comment>
<organism evidence="3 4">
    <name type="scientific">Aldrovandia affinis</name>
    <dbReference type="NCBI Taxonomy" id="143900"/>
    <lineage>
        <taxon>Eukaryota</taxon>
        <taxon>Metazoa</taxon>
        <taxon>Chordata</taxon>
        <taxon>Craniata</taxon>
        <taxon>Vertebrata</taxon>
        <taxon>Euteleostomi</taxon>
        <taxon>Actinopterygii</taxon>
        <taxon>Neopterygii</taxon>
        <taxon>Teleostei</taxon>
        <taxon>Notacanthiformes</taxon>
        <taxon>Halosauridae</taxon>
        <taxon>Aldrovandia</taxon>
    </lineage>
</organism>
<evidence type="ECO:0000313" key="3">
    <source>
        <dbReference type="EMBL" id="KAJ8393475.1"/>
    </source>
</evidence>
<proteinExistence type="predicted"/>
<reference evidence="3" key="1">
    <citation type="journal article" date="2023" name="Science">
        <title>Genome structures resolve the early diversification of teleost fishes.</title>
        <authorList>
            <person name="Parey E."/>
            <person name="Louis A."/>
            <person name="Montfort J."/>
            <person name="Bouchez O."/>
            <person name="Roques C."/>
            <person name="Iampietro C."/>
            <person name="Lluch J."/>
            <person name="Castinel A."/>
            <person name="Donnadieu C."/>
            <person name="Desvignes T."/>
            <person name="Floi Bucao C."/>
            <person name="Jouanno E."/>
            <person name="Wen M."/>
            <person name="Mejri S."/>
            <person name="Dirks R."/>
            <person name="Jansen H."/>
            <person name="Henkel C."/>
            <person name="Chen W.J."/>
            <person name="Zahm M."/>
            <person name="Cabau C."/>
            <person name="Klopp C."/>
            <person name="Thompson A.W."/>
            <person name="Robinson-Rechavi M."/>
            <person name="Braasch I."/>
            <person name="Lecointre G."/>
            <person name="Bobe J."/>
            <person name="Postlethwait J.H."/>
            <person name="Berthelot C."/>
            <person name="Roest Crollius H."/>
            <person name="Guiguen Y."/>
        </authorList>
    </citation>
    <scope>NUCLEOTIDE SEQUENCE</scope>
    <source>
        <strain evidence="3">NC1722</strain>
    </source>
</reference>
<dbReference type="Proteomes" id="UP001221898">
    <property type="component" value="Unassembled WGS sequence"/>
</dbReference>
<keyword evidence="1" id="KW-1133">Transmembrane helix</keyword>
<gene>
    <name evidence="3" type="ORF">AAFF_G00059480</name>
</gene>
<accession>A0AAD7S012</accession>
<feature type="transmembrane region" description="Helical" evidence="1">
    <location>
        <begin position="249"/>
        <end position="272"/>
    </location>
</feature>
<evidence type="ECO:0000256" key="1">
    <source>
        <dbReference type="SAM" id="Phobius"/>
    </source>
</evidence>
<keyword evidence="1" id="KW-0472">Membrane</keyword>
<name>A0AAD7S012_9TELE</name>
<keyword evidence="4" id="KW-1185">Reference proteome</keyword>
<keyword evidence="1" id="KW-0812">Transmembrane</keyword>
<protein>
    <submittedName>
        <fullName evidence="3">Uncharacterized protein</fullName>
    </submittedName>
</protein>
<evidence type="ECO:0000256" key="2">
    <source>
        <dbReference type="SAM" id="SignalP"/>
    </source>
</evidence>
<feature type="chain" id="PRO_5042278053" evidence="2">
    <location>
        <begin position="19"/>
        <end position="295"/>
    </location>
</feature>
<feature type="signal peptide" evidence="2">
    <location>
        <begin position="1"/>
        <end position="18"/>
    </location>
</feature>
<keyword evidence="2" id="KW-0732">Signal</keyword>
<sequence length="295" mass="34691">MQCLSFILMFSLWSATSGWYDYDYSATTEPNWAAASSPQPDWMTTAQPFWGRQTQRSYRWRPTPQPYWKRQTQRPYWWRPTQRSYRWRPTAEPYWKRQTQRPYRWRPTAEPYWKRQTLRPYWSRWRPTAEPYWMTPTAQPYWNRPSVPKPRIQVYVEADRSESFQVTCLYQLELDGSHFQLDVVGRDTYTARNPGCTSGAVCRFNVTASPPVSFTCVHRVRASGMAVALTSDTFTASSQDKCSSTVSPMYIAFFVIIMLGLATMTVVVVVTIRKTRQKGLFGDSKYNGYKEKALI</sequence>